<protein>
    <submittedName>
        <fullName evidence="8">FAD-linked oxidase</fullName>
    </submittedName>
</protein>
<dbReference type="PROSITE" id="PS00862">
    <property type="entry name" value="OX2_COVAL_FAD"/>
    <property type="match status" value="1"/>
</dbReference>
<evidence type="ECO:0000256" key="6">
    <source>
        <dbReference type="SAM" id="SignalP"/>
    </source>
</evidence>
<dbReference type="PROSITE" id="PS51387">
    <property type="entry name" value="FAD_PCMH"/>
    <property type="match status" value="1"/>
</dbReference>
<organism evidence="8 9">
    <name type="scientific">Streptomyces spinoverrucosus</name>
    <dbReference type="NCBI Taxonomy" id="284043"/>
    <lineage>
        <taxon>Bacteria</taxon>
        <taxon>Bacillati</taxon>
        <taxon>Actinomycetota</taxon>
        <taxon>Actinomycetes</taxon>
        <taxon>Kitasatosporales</taxon>
        <taxon>Streptomycetaceae</taxon>
        <taxon>Streptomyces</taxon>
    </lineage>
</organism>
<keyword evidence="3" id="KW-0285">Flavoprotein</keyword>
<evidence type="ECO:0000256" key="5">
    <source>
        <dbReference type="ARBA" id="ARBA00023002"/>
    </source>
</evidence>
<dbReference type="AlphaFoldDB" id="A0A4Y3VUS0"/>
<feature type="domain" description="FAD-binding PCMH-type" evidence="7">
    <location>
        <begin position="72"/>
        <end position="253"/>
    </location>
</feature>
<reference evidence="8 9" key="1">
    <citation type="submission" date="2019-06" db="EMBL/GenBank/DDBJ databases">
        <title>Whole genome shotgun sequence of Streptomyces spinoverrucosus NBRC 14228.</title>
        <authorList>
            <person name="Hosoyama A."/>
            <person name="Uohara A."/>
            <person name="Ohji S."/>
            <person name="Ichikawa N."/>
        </authorList>
    </citation>
    <scope>NUCLEOTIDE SEQUENCE [LARGE SCALE GENOMIC DNA]</scope>
    <source>
        <strain evidence="8 9">NBRC 14228</strain>
    </source>
</reference>
<dbReference type="InterPro" id="IPR006094">
    <property type="entry name" value="Oxid_FAD_bind_N"/>
</dbReference>
<dbReference type="GO" id="GO:0071949">
    <property type="term" value="F:FAD binding"/>
    <property type="evidence" value="ECO:0007669"/>
    <property type="project" value="InterPro"/>
</dbReference>
<dbReference type="InterPro" id="IPR006093">
    <property type="entry name" value="Oxy_OxRdtase_FAD_BS"/>
</dbReference>
<sequence>MGELKRRRFVSLGSGLAFTAAAAAGGGLATAPYARAEDGISAGTGRAAAPKVEVTPTDSRYADLTSGNNLRWKASPDKIVLPRTTGDVIAAVREAVAGGKRLSVCGGGHCFEDFVFNADIRININMSLMNAVTFDTAMNAFRVEGGATLLDVYEALYEGWGVTIPAGICHSVGVGGHVTGGGYGNLSRQYGLTVDHLHAVEVVVVDAAGTVKSVVAARDSADAALRDLFWAHTGGGGGSFGVVTAFWFRTPGATGAPANLLPKAPSKIFLTLAGWPWEKVTQEGFARLVDYWGTWLEKNNTPGTTAGSLYSWLMLNHRDSGSLGAVVQLDASLPDAASVLSDFLAGMDQALGLSSATTRHDGVLDSQYTSTRLMPWLRGTKYIGAISPTQLDPTTRGSHKSAHLRRPMPRRQIDAMYTHLTSTDRPSTLTGIVLSASGGRIASVSSTATAVAQRDAIMKVNFESRWYGAADDARNTGWVRKAFSAVYADTGGVPVPNDVTDGCYINYPDGDLADPAYNTSSVPWHDLYWKQNYKRLQQVKRTWDPGNVFRHKQSVRLP</sequence>
<evidence type="ECO:0000256" key="4">
    <source>
        <dbReference type="ARBA" id="ARBA00022827"/>
    </source>
</evidence>
<keyword evidence="4" id="KW-0274">FAD</keyword>
<feature type="signal peptide" evidence="6">
    <location>
        <begin position="1"/>
        <end position="23"/>
    </location>
</feature>
<dbReference type="InterPro" id="IPR016169">
    <property type="entry name" value="FAD-bd_PCMH_sub2"/>
</dbReference>
<dbReference type="EMBL" id="BJND01000144">
    <property type="protein sequence ID" value="GEC10714.1"/>
    <property type="molecule type" value="Genomic_DNA"/>
</dbReference>
<comment type="cofactor">
    <cofactor evidence="1">
        <name>FAD</name>
        <dbReference type="ChEBI" id="CHEBI:57692"/>
    </cofactor>
</comment>
<comment type="caution">
    <text evidence="8">The sequence shown here is derived from an EMBL/GenBank/DDBJ whole genome shotgun (WGS) entry which is preliminary data.</text>
</comment>
<dbReference type="InterPro" id="IPR036318">
    <property type="entry name" value="FAD-bd_PCMH-like_sf"/>
</dbReference>
<keyword evidence="9" id="KW-1185">Reference proteome</keyword>
<dbReference type="OrthoDB" id="545125at2"/>
<dbReference type="Proteomes" id="UP000317881">
    <property type="component" value="Unassembled WGS sequence"/>
</dbReference>
<dbReference type="InterPro" id="IPR050416">
    <property type="entry name" value="FAD-linked_Oxidoreductase"/>
</dbReference>
<gene>
    <name evidence="8" type="ORF">SSP24_83690</name>
</gene>
<dbReference type="PANTHER" id="PTHR42973">
    <property type="entry name" value="BINDING OXIDOREDUCTASE, PUTATIVE (AFU_ORTHOLOGUE AFUA_1G17690)-RELATED"/>
    <property type="match status" value="1"/>
</dbReference>
<dbReference type="SUPFAM" id="SSF56176">
    <property type="entry name" value="FAD-binding/transporter-associated domain-like"/>
    <property type="match status" value="1"/>
</dbReference>
<dbReference type="InterPro" id="IPR012951">
    <property type="entry name" value="BBE"/>
</dbReference>
<accession>A0A4Y3VUS0</accession>
<evidence type="ECO:0000256" key="2">
    <source>
        <dbReference type="ARBA" id="ARBA00005466"/>
    </source>
</evidence>
<evidence type="ECO:0000256" key="3">
    <source>
        <dbReference type="ARBA" id="ARBA00022630"/>
    </source>
</evidence>
<keyword evidence="6" id="KW-0732">Signal</keyword>
<name>A0A4Y3VUS0_9ACTN</name>
<dbReference type="PROSITE" id="PS51318">
    <property type="entry name" value="TAT"/>
    <property type="match status" value="1"/>
</dbReference>
<evidence type="ECO:0000313" key="8">
    <source>
        <dbReference type="EMBL" id="GEC10714.1"/>
    </source>
</evidence>
<dbReference type="InterPro" id="IPR006311">
    <property type="entry name" value="TAT_signal"/>
</dbReference>
<dbReference type="GO" id="GO:0016491">
    <property type="term" value="F:oxidoreductase activity"/>
    <property type="evidence" value="ECO:0007669"/>
    <property type="project" value="UniProtKB-KW"/>
</dbReference>
<feature type="chain" id="PRO_5038707870" evidence="6">
    <location>
        <begin position="24"/>
        <end position="558"/>
    </location>
</feature>
<proteinExistence type="inferred from homology"/>
<dbReference type="Pfam" id="PF01565">
    <property type="entry name" value="FAD_binding_4"/>
    <property type="match status" value="1"/>
</dbReference>
<evidence type="ECO:0000256" key="1">
    <source>
        <dbReference type="ARBA" id="ARBA00001974"/>
    </source>
</evidence>
<evidence type="ECO:0000259" key="7">
    <source>
        <dbReference type="PROSITE" id="PS51387"/>
    </source>
</evidence>
<dbReference type="PANTHER" id="PTHR42973:SF39">
    <property type="entry name" value="FAD-BINDING PCMH-TYPE DOMAIN-CONTAINING PROTEIN"/>
    <property type="match status" value="1"/>
</dbReference>
<dbReference type="Gene3D" id="3.30.465.10">
    <property type="match status" value="1"/>
</dbReference>
<comment type="similarity">
    <text evidence="2">Belongs to the oxygen-dependent FAD-linked oxidoreductase family.</text>
</comment>
<keyword evidence="5" id="KW-0560">Oxidoreductase</keyword>
<dbReference type="Gene3D" id="3.40.462.20">
    <property type="match status" value="1"/>
</dbReference>
<dbReference type="Pfam" id="PF08031">
    <property type="entry name" value="BBE"/>
    <property type="match status" value="1"/>
</dbReference>
<evidence type="ECO:0000313" key="9">
    <source>
        <dbReference type="Proteomes" id="UP000317881"/>
    </source>
</evidence>
<dbReference type="InterPro" id="IPR016166">
    <property type="entry name" value="FAD-bd_PCMH"/>
</dbReference>